<evidence type="ECO:0000313" key="2">
    <source>
        <dbReference type="EMBL" id="EKF56335.1"/>
    </source>
</evidence>
<proteinExistence type="predicted"/>
<name>K2PUL3_9FLAO</name>
<dbReference type="PATRIC" id="fig|555500.3.peg.498"/>
<dbReference type="Gene3D" id="3.40.50.150">
    <property type="entry name" value="Vaccinia Virus protein VP39"/>
    <property type="match status" value="1"/>
</dbReference>
<organism evidence="2 3">
    <name type="scientific">Galbibacter marinus</name>
    <dbReference type="NCBI Taxonomy" id="555500"/>
    <lineage>
        <taxon>Bacteria</taxon>
        <taxon>Pseudomonadati</taxon>
        <taxon>Bacteroidota</taxon>
        <taxon>Flavobacteriia</taxon>
        <taxon>Flavobacteriales</taxon>
        <taxon>Flavobacteriaceae</taxon>
        <taxon>Galbibacter</taxon>
    </lineage>
</organism>
<dbReference type="STRING" id="555500.I215_02393"/>
<dbReference type="InterPro" id="IPR041698">
    <property type="entry name" value="Methyltransf_25"/>
</dbReference>
<dbReference type="InterPro" id="IPR029063">
    <property type="entry name" value="SAM-dependent_MTases_sf"/>
</dbReference>
<accession>K2PUL3</accession>
<dbReference type="OrthoDB" id="1143568at2"/>
<evidence type="ECO:0000313" key="3">
    <source>
        <dbReference type="Proteomes" id="UP000007364"/>
    </source>
</evidence>
<evidence type="ECO:0000259" key="1">
    <source>
        <dbReference type="Pfam" id="PF13649"/>
    </source>
</evidence>
<dbReference type="RefSeq" id="WP_008990354.1">
    <property type="nucleotide sequence ID" value="NZ_AMSG01000002.1"/>
</dbReference>
<protein>
    <submittedName>
        <fullName evidence="2">Type 11 methyltransferase</fullName>
    </submittedName>
</protein>
<gene>
    <name evidence="2" type="ORF">I215_02393</name>
</gene>
<dbReference type="CDD" id="cd02440">
    <property type="entry name" value="AdoMet_MTases"/>
    <property type="match status" value="1"/>
</dbReference>
<dbReference type="AlphaFoldDB" id="K2PUL3"/>
<dbReference type="Pfam" id="PF13649">
    <property type="entry name" value="Methyltransf_25"/>
    <property type="match status" value="1"/>
</dbReference>
<dbReference type="Proteomes" id="UP000007364">
    <property type="component" value="Unassembled WGS sequence"/>
</dbReference>
<keyword evidence="3" id="KW-1185">Reference proteome</keyword>
<dbReference type="GO" id="GO:0032259">
    <property type="term" value="P:methylation"/>
    <property type="evidence" value="ECO:0007669"/>
    <property type="project" value="UniProtKB-KW"/>
</dbReference>
<dbReference type="SUPFAM" id="SSF53335">
    <property type="entry name" value="S-adenosyl-L-methionine-dependent methyltransferases"/>
    <property type="match status" value="1"/>
</dbReference>
<sequence>MKDLFGKALYNYFTKLSKEDLLTETSISEQDILPMSYLFRTYDQMPPIEQKALELSKGSVLDIGAGSGSHSLYLQEVRGMDVTALDSSKGSIETCRLRGIKKVINNDVFTLQQGAFDTLLMLMNGSGIFQKHQQVTGKLNKLKSLLNPSGQILIDSSDIIYMFDQDEDGGHWVNTPYDYYGELDYTLKYQGESQSTTWLYLDFNSLCTLSEAAGFKCELILEGDHYDYLARLTLESV</sequence>
<comment type="caution">
    <text evidence="2">The sequence shown here is derived from an EMBL/GenBank/DDBJ whole genome shotgun (WGS) entry which is preliminary data.</text>
</comment>
<dbReference type="EMBL" id="AMSG01000002">
    <property type="protein sequence ID" value="EKF56335.1"/>
    <property type="molecule type" value="Genomic_DNA"/>
</dbReference>
<keyword evidence="2" id="KW-0808">Transferase</keyword>
<dbReference type="eggNOG" id="COG0500">
    <property type="taxonomic scope" value="Bacteria"/>
</dbReference>
<dbReference type="GO" id="GO:0008168">
    <property type="term" value="F:methyltransferase activity"/>
    <property type="evidence" value="ECO:0007669"/>
    <property type="project" value="UniProtKB-KW"/>
</dbReference>
<keyword evidence="2" id="KW-0489">Methyltransferase</keyword>
<feature type="domain" description="Methyltransferase" evidence="1">
    <location>
        <begin position="60"/>
        <end position="150"/>
    </location>
</feature>
<reference evidence="2 3" key="1">
    <citation type="journal article" date="2012" name="J. Bacteriol.">
        <title>Genome Sequence of Galbibacter marinum Type Strain ck-I2-15.</title>
        <authorList>
            <person name="Lai Q."/>
            <person name="Li C."/>
            <person name="Shao Z."/>
        </authorList>
    </citation>
    <scope>NUCLEOTIDE SEQUENCE [LARGE SCALE GENOMIC DNA]</scope>
    <source>
        <strain evidence="3">ck-I2-15</strain>
    </source>
</reference>